<dbReference type="Pfam" id="PF00009">
    <property type="entry name" value="GTP_EFTU"/>
    <property type="match status" value="1"/>
</dbReference>
<feature type="domain" description="Tr-type G" evidence="10">
    <location>
        <begin position="357"/>
        <end position="527"/>
    </location>
</feature>
<dbReference type="Pfam" id="PF22042">
    <property type="entry name" value="EF-G_D2"/>
    <property type="match status" value="1"/>
</dbReference>
<feature type="binding site" evidence="8">
    <location>
        <begin position="413"/>
        <end position="417"/>
    </location>
    <ligand>
        <name>GTP</name>
        <dbReference type="ChEBI" id="CHEBI:37565"/>
    </ligand>
</feature>
<dbReference type="GO" id="GO:0005829">
    <property type="term" value="C:cytosol"/>
    <property type="evidence" value="ECO:0007669"/>
    <property type="project" value="TreeGrafter"/>
</dbReference>
<dbReference type="InterPro" id="IPR009061">
    <property type="entry name" value="DNA-bd_dom_put_sf"/>
</dbReference>
<dbReference type="InterPro" id="IPR006847">
    <property type="entry name" value="IF2_N"/>
</dbReference>
<dbReference type="Pfam" id="PF11987">
    <property type="entry name" value="IF-2"/>
    <property type="match status" value="1"/>
</dbReference>
<accession>A0A4D6XRH5</accession>
<dbReference type="Proteomes" id="UP000298677">
    <property type="component" value="Chromosome"/>
</dbReference>
<evidence type="ECO:0000256" key="6">
    <source>
        <dbReference type="ARBA" id="ARBA00022917"/>
    </source>
</evidence>
<dbReference type="AlphaFoldDB" id="A0A4D6XRH5"/>
<evidence type="ECO:0000256" key="3">
    <source>
        <dbReference type="ARBA" id="ARBA00022490"/>
    </source>
</evidence>
<dbReference type="GO" id="GO:0003924">
    <property type="term" value="F:GTPase activity"/>
    <property type="evidence" value="ECO:0007669"/>
    <property type="project" value="UniProtKB-UniRule"/>
</dbReference>
<name>A0A4D6XRH5_9GAMM</name>
<keyword evidence="7 8" id="KW-0342">GTP-binding</keyword>
<dbReference type="PROSITE" id="PS51722">
    <property type="entry name" value="G_TR_2"/>
    <property type="match status" value="1"/>
</dbReference>
<dbReference type="Gene3D" id="2.40.30.10">
    <property type="entry name" value="Translation factors"/>
    <property type="match status" value="2"/>
</dbReference>
<keyword evidence="12" id="KW-1185">Reference proteome</keyword>
<evidence type="ECO:0000313" key="11">
    <source>
        <dbReference type="EMBL" id="QCI19416.1"/>
    </source>
</evidence>
<dbReference type="SUPFAM" id="SSF52156">
    <property type="entry name" value="Initiation factor IF2/eIF5b, domain 3"/>
    <property type="match status" value="1"/>
</dbReference>
<dbReference type="SUPFAM" id="SSF50447">
    <property type="entry name" value="Translation proteins"/>
    <property type="match status" value="2"/>
</dbReference>
<dbReference type="EMBL" id="CP033012">
    <property type="protein sequence ID" value="QCI19416.1"/>
    <property type="molecule type" value="Genomic_DNA"/>
</dbReference>
<evidence type="ECO:0000256" key="2">
    <source>
        <dbReference type="ARBA" id="ARBA00020675"/>
    </source>
</evidence>
<evidence type="ECO:0000313" key="12">
    <source>
        <dbReference type="Proteomes" id="UP000298677"/>
    </source>
</evidence>
<evidence type="ECO:0000256" key="8">
    <source>
        <dbReference type="HAMAP-Rule" id="MF_00100"/>
    </source>
</evidence>
<dbReference type="InterPro" id="IPR009000">
    <property type="entry name" value="Transl_B-barrel_sf"/>
</dbReference>
<protein>
    <recommendedName>
        <fullName evidence="2 8">Translation initiation factor IF-2</fullName>
    </recommendedName>
</protein>
<dbReference type="Pfam" id="PF04760">
    <property type="entry name" value="IF2_N"/>
    <property type="match status" value="2"/>
</dbReference>
<dbReference type="OrthoDB" id="9811804at2"/>
<dbReference type="SUPFAM" id="SSF46955">
    <property type="entry name" value="Putative DNA-binding domain"/>
    <property type="match status" value="1"/>
</dbReference>
<dbReference type="FunFam" id="3.40.50.10050:FF:000001">
    <property type="entry name" value="Translation initiation factor IF-2"/>
    <property type="match status" value="1"/>
</dbReference>
<dbReference type="FunFam" id="2.40.30.10:FF:000007">
    <property type="entry name" value="Translation initiation factor IF-2"/>
    <property type="match status" value="1"/>
</dbReference>
<dbReference type="GO" id="GO:0005525">
    <property type="term" value="F:GTP binding"/>
    <property type="evidence" value="ECO:0007669"/>
    <property type="project" value="UniProtKB-KW"/>
</dbReference>
<dbReference type="CDD" id="cd01887">
    <property type="entry name" value="IF2_eIF5B"/>
    <property type="match status" value="1"/>
</dbReference>
<dbReference type="PANTHER" id="PTHR43381">
    <property type="entry name" value="TRANSLATION INITIATION FACTOR IF-2-RELATED"/>
    <property type="match status" value="1"/>
</dbReference>
<dbReference type="HAMAP" id="MF_00100_B">
    <property type="entry name" value="IF_2_B"/>
    <property type="match status" value="1"/>
</dbReference>
<dbReference type="Gene3D" id="3.40.50.300">
    <property type="entry name" value="P-loop containing nucleotide triphosphate hydrolases"/>
    <property type="match status" value="1"/>
</dbReference>
<dbReference type="InterPro" id="IPR027417">
    <property type="entry name" value="P-loop_NTPase"/>
</dbReference>
<dbReference type="Gene3D" id="3.30.56.50">
    <property type="entry name" value="Putative DNA-binding domain, N-terminal subdomain of bacterial translation initiation factor IF2"/>
    <property type="match status" value="1"/>
</dbReference>
<dbReference type="PROSITE" id="PS01176">
    <property type="entry name" value="IF2"/>
    <property type="match status" value="1"/>
</dbReference>
<dbReference type="InterPro" id="IPR044145">
    <property type="entry name" value="IF2_II"/>
</dbReference>
<sequence length="856" mass="96808">MNKITLNTFSQEVNLSIDRIIQIFKKIGIVKNNKDHIDYEEKIIFLKFIKNELVNQKNTFTLKRKVHSILNISNNNGKIKSVNIEFRRKQNVFDEKNTNNITKNEKKSFKKRIILDSKKNQNDIIISKKIINNKKNNTKKTENIFISDEKDLKKLQKCSKKNFKINKSSIITRKKNIDDKINKIKKNKIEKNNNSKSLLNINKFNINLDENNITKNSTKIKKKLFTSKKNKKNLNNIENKNENKKNTQFFSKNKDEKEHLIPLHGFKKPLKIIKKNIIIREKITIHELSNKMATKKNKVIQTAKELGISFKNNEIIDQDTAQLIAEEMGHKVIIKNTNYLEESLLNKKNFKNQKLIIRPPIVTIMGHVDHGKTTLLDSIRKINTVDKEAGGITQRIGAYNVKVNKTNTITFLDTPGHAAFTAMRARGANVTDIVVLIVAADDGVKPQTIEAIQHAKAAKSPIIIAINKIDKSDSNPKKIQKELIKYNIVSEKWGGETMFVKISSKTGEGIPNLLDSILLQAEMLELKVSSSGLTEGIVLESFLDKGLGPVATILIKEGMLKKGDIVLCGCTYGKIKVIKNEVGRLVKHAKPSIPVQIFGLSDIPISGDKINIVENEKQAREIAVYRQKRIHEYKLSKEKMLTLDTIFNNLNKKTNLELNIVLKSDTQGSLEAIKTALQKVSTETTKIKIIGSGIGGITETDVSLAIASKSIIIGFNVRANSSSKKLIQLEKVDIRYYSVIYDLLDAIKISVNELLIPKKVQKIIGLATVRNIFKSPKFGIIAGCMVTSGTIKRHCSIHILRDSKVIYTGELESLRRFKDDVAEVRNGVECGIGVKNYNDIRVNDIIEVFKLTEKNL</sequence>
<dbReference type="InterPro" id="IPR023115">
    <property type="entry name" value="TIF_IF2_dom3"/>
</dbReference>
<dbReference type="InterPro" id="IPR005225">
    <property type="entry name" value="Small_GTP-bd"/>
</dbReference>
<feature type="binding site" evidence="8">
    <location>
        <begin position="366"/>
        <end position="373"/>
    </location>
    <ligand>
        <name>GTP</name>
        <dbReference type="ChEBI" id="CHEBI:37565"/>
    </ligand>
</feature>
<evidence type="ECO:0000256" key="1">
    <source>
        <dbReference type="ARBA" id="ARBA00007733"/>
    </source>
</evidence>
<evidence type="ECO:0000256" key="4">
    <source>
        <dbReference type="ARBA" id="ARBA00022540"/>
    </source>
</evidence>
<keyword evidence="4 8" id="KW-0396">Initiation factor</keyword>
<dbReference type="InterPro" id="IPR053905">
    <property type="entry name" value="EF-G-like_DII"/>
</dbReference>
<evidence type="ECO:0000256" key="7">
    <source>
        <dbReference type="ARBA" id="ARBA00023134"/>
    </source>
</evidence>
<dbReference type="InterPro" id="IPR015760">
    <property type="entry name" value="TIF_IF2"/>
</dbReference>
<comment type="function">
    <text evidence="8 9">One of the essential components for the initiation of protein synthesis. Protects formylmethionyl-tRNA from spontaneous hydrolysis and promotes its binding to the 30S ribosomal subunits. Also involved in the hydrolysis of GTP during the formation of the 70S ribosomal complex.</text>
</comment>
<comment type="caution">
    <text evidence="8">Lacks conserved residue(s) required for the propagation of feature annotation.</text>
</comment>
<dbReference type="PANTHER" id="PTHR43381:SF5">
    <property type="entry name" value="TR-TYPE G DOMAIN-CONTAINING PROTEIN"/>
    <property type="match status" value="1"/>
</dbReference>
<proteinExistence type="inferred from homology"/>
<dbReference type="InterPro" id="IPR036925">
    <property type="entry name" value="TIF_IF2_dom3_sf"/>
</dbReference>
<dbReference type="GO" id="GO:0003743">
    <property type="term" value="F:translation initiation factor activity"/>
    <property type="evidence" value="ECO:0007669"/>
    <property type="project" value="UniProtKB-UniRule"/>
</dbReference>
<dbReference type="InterPro" id="IPR000178">
    <property type="entry name" value="TF_IF2_bacterial-like"/>
</dbReference>
<organism evidence="11 12">
    <name type="scientific">Buchnera aphidicola</name>
    <name type="common">Anoecia oenotherae</name>
    <dbReference type="NCBI Taxonomy" id="1241833"/>
    <lineage>
        <taxon>Bacteria</taxon>
        <taxon>Pseudomonadati</taxon>
        <taxon>Pseudomonadota</taxon>
        <taxon>Gammaproteobacteria</taxon>
        <taxon>Enterobacterales</taxon>
        <taxon>Erwiniaceae</taxon>
        <taxon>Buchnera</taxon>
    </lineage>
</organism>
<dbReference type="NCBIfam" id="TIGR00487">
    <property type="entry name" value="IF-2"/>
    <property type="match status" value="1"/>
</dbReference>
<gene>
    <name evidence="8" type="primary">infB</name>
    <name evidence="11" type="ORF">D9V65_01510</name>
</gene>
<dbReference type="CDD" id="cd03702">
    <property type="entry name" value="IF2_mtIF2_II"/>
    <property type="match status" value="1"/>
</dbReference>
<dbReference type="NCBIfam" id="TIGR00231">
    <property type="entry name" value="small_GTP"/>
    <property type="match status" value="1"/>
</dbReference>
<evidence type="ECO:0000259" key="10">
    <source>
        <dbReference type="PROSITE" id="PS51722"/>
    </source>
</evidence>
<keyword evidence="3 8" id="KW-0963">Cytoplasm</keyword>
<reference evidence="11 12" key="1">
    <citation type="submission" date="2018-10" db="EMBL/GenBank/DDBJ databases">
        <title>Comparative functional genomics of the obligate endosymbiont Buchnera aphidicola.</title>
        <authorList>
            <person name="Chong R.A."/>
        </authorList>
    </citation>
    <scope>NUCLEOTIDE SEQUENCE [LARGE SCALE GENOMIC DNA]</scope>
    <source>
        <strain evidence="11 12">Aoe</strain>
    </source>
</reference>
<dbReference type="Gene3D" id="3.40.50.10050">
    <property type="entry name" value="Translation initiation factor IF- 2, domain 3"/>
    <property type="match status" value="1"/>
</dbReference>
<comment type="subcellular location">
    <subcellularLocation>
        <location evidence="8">Cytoplasm</location>
    </subcellularLocation>
</comment>
<dbReference type="FunFam" id="2.40.30.10:FF:000008">
    <property type="entry name" value="Translation initiation factor IF-2"/>
    <property type="match status" value="1"/>
</dbReference>
<feature type="binding site" evidence="8">
    <location>
        <begin position="467"/>
        <end position="470"/>
    </location>
    <ligand>
        <name>GTP</name>
        <dbReference type="ChEBI" id="CHEBI:37565"/>
    </ligand>
</feature>
<dbReference type="RefSeq" id="WP_158341837.1">
    <property type="nucleotide sequence ID" value="NZ_CP033012.1"/>
</dbReference>
<evidence type="ECO:0000256" key="5">
    <source>
        <dbReference type="ARBA" id="ARBA00022741"/>
    </source>
</evidence>
<dbReference type="InterPro" id="IPR000795">
    <property type="entry name" value="T_Tr_GTP-bd_dom"/>
</dbReference>
<dbReference type="SUPFAM" id="SSF52540">
    <property type="entry name" value="P-loop containing nucleoside triphosphate hydrolases"/>
    <property type="match status" value="1"/>
</dbReference>
<dbReference type="CDD" id="cd03692">
    <property type="entry name" value="mtIF2_IVc"/>
    <property type="match status" value="1"/>
</dbReference>
<comment type="similarity">
    <text evidence="1 8 9">Belongs to the TRAFAC class translation factor GTPase superfamily. Classic translation factor GTPase family. IF-2 subfamily.</text>
</comment>
<keyword evidence="6 8" id="KW-0648">Protein biosynthesis</keyword>
<dbReference type="FunFam" id="3.40.50.300:FF:000019">
    <property type="entry name" value="Translation initiation factor IF-2"/>
    <property type="match status" value="1"/>
</dbReference>
<evidence type="ECO:0000256" key="9">
    <source>
        <dbReference type="RuleBase" id="RU000644"/>
    </source>
</evidence>
<keyword evidence="5 8" id="KW-0547">Nucleotide-binding</keyword>